<dbReference type="EMBL" id="CP099556">
    <property type="protein sequence ID" value="UYF44141.1"/>
    <property type="molecule type" value="Genomic_DNA"/>
</dbReference>
<keyword evidence="9" id="KW-0460">Magnesium</keyword>
<comment type="similarity">
    <text evidence="2">Belongs to the TsaE family.</text>
</comment>
<evidence type="ECO:0000313" key="12">
    <source>
        <dbReference type="EMBL" id="UYF44141.1"/>
    </source>
</evidence>
<evidence type="ECO:0000256" key="2">
    <source>
        <dbReference type="ARBA" id="ARBA00007599"/>
    </source>
</evidence>
<dbReference type="EMBL" id="LNTC01000003">
    <property type="protein sequence ID" value="OQR42269.1"/>
    <property type="molecule type" value="Genomic_DNA"/>
</dbReference>
<evidence type="ECO:0000256" key="4">
    <source>
        <dbReference type="ARBA" id="ARBA00022490"/>
    </source>
</evidence>
<keyword evidence="7" id="KW-0547">Nucleotide-binding</keyword>
<dbReference type="AlphaFoldDB" id="A0A1V9VEB6"/>
<dbReference type="GO" id="GO:0005524">
    <property type="term" value="F:ATP binding"/>
    <property type="evidence" value="ECO:0007669"/>
    <property type="project" value="UniProtKB-KW"/>
</dbReference>
<proteinExistence type="inferred from homology"/>
<dbReference type="PANTHER" id="PTHR33540">
    <property type="entry name" value="TRNA THREONYLCARBAMOYLADENOSINE BIOSYNTHESIS PROTEIN TSAE"/>
    <property type="match status" value="1"/>
</dbReference>
<dbReference type="Gene3D" id="3.40.50.300">
    <property type="entry name" value="P-loop containing nucleotide triphosphate hydrolases"/>
    <property type="match status" value="1"/>
</dbReference>
<dbReference type="GO" id="GO:0046872">
    <property type="term" value="F:metal ion binding"/>
    <property type="evidence" value="ECO:0007669"/>
    <property type="project" value="UniProtKB-KW"/>
</dbReference>
<evidence type="ECO:0000256" key="10">
    <source>
        <dbReference type="ARBA" id="ARBA00032441"/>
    </source>
</evidence>
<evidence type="ECO:0000256" key="7">
    <source>
        <dbReference type="ARBA" id="ARBA00022741"/>
    </source>
</evidence>
<evidence type="ECO:0000313" key="13">
    <source>
        <dbReference type="Proteomes" id="UP000192599"/>
    </source>
</evidence>
<evidence type="ECO:0000256" key="8">
    <source>
        <dbReference type="ARBA" id="ARBA00022840"/>
    </source>
</evidence>
<dbReference type="Proteomes" id="UP000192599">
    <property type="component" value="Unassembled WGS sequence"/>
</dbReference>
<dbReference type="InterPro" id="IPR027417">
    <property type="entry name" value="P-loop_NTPase"/>
</dbReference>
<dbReference type="InterPro" id="IPR003442">
    <property type="entry name" value="T6A_TsaE"/>
</dbReference>
<protein>
    <recommendedName>
        <fullName evidence="3">tRNA threonylcarbamoyladenosine biosynthesis protein TsaE</fullName>
    </recommendedName>
    <alternativeName>
        <fullName evidence="10">t(6)A37 threonylcarbamoyladenosine biosynthesis protein TsaE</fullName>
    </alternativeName>
</protein>
<reference evidence="12" key="2">
    <citation type="journal article" date="2022" name="Front. Microbiol.">
        <title>Species classification and novel plasmid identifications in Arcobacter cryaerophilus and Arcobacter cryaerophilus-like organisms.</title>
        <authorList>
            <person name="Zhou G."/>
            <person name="Wang M."/>
            <person name="Wang H."/>
            <person name="Chen X."/>
            <person name="Gu Y."/>
            <person name="Shao Z."/>
            <person name="Zhang J."/>
            <person name="Zhang M."/>
        </authorList>
    </citation>
    <scope>NUCLEOTIDE SEQUENCE</scope>
    <source>
        <strain evidence="12">ICDCAC48</strain>
    </source>
</reference>
<keyword evidence="8" id="KW-0067">ATP-binding</keyword>
<name>A0A1V9VEB6_9BACT</name>
<dbReference type="GO" id="GO:0005737">
    <property type="term" value="C:cytoplasm"/>
    <property type="evidence" value="ECO:0007669"/>
    <property type="project" value="UniProtKB-SubCell"/>
</dbReference>
<dbReference type="GO" id="GO:0002949">
    <property type="term" value="P:tRNA threonylcarbamoyladenosine modification"/>
    <property type="evidence" value="ECO:0007669"/>
    <property type="project" value="InterPro"/>
</dbReference>
<accession>A0A1V9VEB6</accession>
<dbReference type="NCBIfam" id="TIGR00150">
    <property type="entry name" value="T6A_YjeE"/>
    <property type="match status" value="1"/>
</dbReference>
<comment type="subcellular location">
    <subcellularLocation>
        <location evidence="1">Cytoplasm</location>
    </subcellularLocation>
</comment>
<evidence type="ECO:0000313" key="11">
    <source>
        <dbReference type="EMBL" id="OQR42269.1"/>
    </source>
</evidence>
<dbReference type="PANTHER" id="PTHR33540:SF2">
    <property type="entry name" value="TRNA THREONYLCARBAMOYLADENOSINE BIOSYNTHESIS PROTEIN TSAE"/>
    <property type="match status" value="1"/>
</dbReference>
<evidence type="ECO:0000256" key="3">
    <source>
        <dbReference type="ARBA" id="ARBA00019010"/>
    </source>
</evidence>
<dbReference type="SUPFAM" id="SSF52540">
    <property type="entry name" value="P-loop containing nucleoside triphosphate hydrolases"/>
    <property type="match status" value="1"/>
</dbReference>
<sequence>MKREFLLDLSNISIFVDELKKILKNRDCIVILRGDLASGKTTLVKHFVESLGIEDVVNSPTFSLQVLYGEDIFHYDLYNKTLEEFISLGMLEEFEKSGLHFVEWGDSKLENILNDYGFDVVVVNILKNDDKRLYKIDE</sequence>
<keyword evidence="5" id="KW-0819">tRNA processing</keyword>
<dbReference type="Proteomes" id="UP001164100">
    <property type="component" value="Chromosome"/>
</dbReference>
<evidence type="ECO:0000256" key="1">
    <source>
        <dbReference type="ARBA" id="ARBA00004496"/>
    </source>
</evidence>
<organism evidence="11 13">
    <name type="scientific">Aliarcobacter cryaerophilus</name>
    <dbReference type="NCBI Taxonomy" id="28198"/>
    <lineage>
        <taxon>Bacteria</taxon>
        <taxon>Pseudomonadati</taxon>
        <taxon>Campylobacterota</taxon>
        <taxon>Epsilonproteobacteria</taxon>
        <taxon>Campylobacterales</taxon>
        <taxon>Arcobacteraceae</taxon>
        <taxon>Aliarcobacter</taxon>
    </lineage>
</organism>
<dbReference type="RefSeq" id="WP_066357988.1">
    <property type="nucleotide sequence ID" value="NZ_CP060692.1"/>
</dbReference>
<evidence type="ECO:0000256" key="6">
    <source>
        <dbReference type="ARBA" id="ARBA00022723"/>
    </source>
</evidence>
<dbReference type="GO" id="GO:0016740">
    <property type="term" value="F:transferase activity"/>
    <property type="evidence" value="ECO:0007669"/>
    <property type="project" value="UniProtKB-KW"/>
</dbReference>
<evidence type="ECO:0000256" key="5">
    <source>
        <dbReference type="ARBA" id="ARBA00022694"/>
    </source>
</evidence>
<keyword evidence="11" id="KW-0808">Transferase</keyword>
<gene>
    <name evidence="12" type="primary">tsaE</name>
    <name evidence="11" type="ORF">AS859_00485</name>
    <name evidence="12" type="ORF">NGX11_04180</name>
</gene>
<evidence type="ECO:0000256" key="9">
    <source>
        <dbReference type="ARBA" id="ARBA00022842"/>
    </source>
</evidence>
<dbReference type="Pfam" id="PF02367">
    <property type="entry name" value="TsaE"/>
    <property type="match status" value="1"/>
</dbReference>
<reference evidence="11 13" key="1">
    <citation type="submission" date="2017-04" db="EMBL/GenBank/DDBJ databases">
        <title>Accumulation and expression of multiple antibiotic resistance genes in Arcobacter cryaerophilus that thrives in sewage.</title>
        <authorList>
            <person name="Millar J.A."/>
            <person name="Raghavan R."/>
        </authorList>
    </citation>
    <scope>NUCLEOTIDE SEQUENCE [LARGE SCALE GENOMIC DNA]</scope>
    <source>
        <strain evidence="11 13">AZT-1</strain>
    </source>
</reference>
<keyword evidence="6" id="KW-0479">Metal-binding</keyword>
<keyword evidence="4" id="KW-0963">Cytoplasm</keyword>